<keyword evidence="2" id="KW-1185">Reference proteome</keyword>
<dbReference type="PANTHER" id="PTHR47027">
    <property type="entry name" value="REVERSE TRANSCRIPTASE DOMAIN-CONTAINING PROTEIN"/>
    <property type="match status" value="1"/>
</dbReference>
<evidence type="ECO:0008006" key="3">
    <source>
        <dbReference type="Google" id="ProtNLM"/>
    </source>
</evidence>
<evidence type="ECO:0000313" key="2">
    <source>
        <dbReference type="Proteomes" id="UP001159427"/>
    </source>
</evidence>
<reference evidence="1 2" key="1">
    <citation type="submission" date="2022-05" db="EMBL/GenBank/DDBJ databases">
        <authorList>
            <consortium name="Genoscope - CEA"/>
            <person name="William W."/>
        </authorList>
    </citation>
    <scope>NUCLEOTIDE SEQUENCE [LARGE SCALE GENOMIC DNA]</scope>
</reference>
<name>A0ABN8RGK1_9CNID</name>
<proteinExistence type="predicted"/>
<dbReference type="Proteomes" id="UP001159427">
    <property type="component" value="Unassembled WGS sequence"/>
</dbReference>
<dbReference type="EMBL" id="CALNXI010001852">
    <property type="protein sequence ID" value="CAH3178366.1"/>
    <property type="molecule type" value="Genomic_DNA"/>
</dbReference>
<sequence>MKTIWNDNHISLSSKIRLMRSLVISVLLYACEIWTSTADILKKFLSEMRCFRKLLGISYRDHITKDAVRNGIRQAVGPYDNMLTTVKKHKLKWFGHVSRSAGLAKTILQGTVHGGRRRGRKKVRADASLSLPGKPESILVEEGRLRTGVAIVLEKTSLLASGLENLKKDREIERTDIWAGTAGTS</sequence>
<evidence type="ECO:0000313" key="1">
    <source>
        <dbReference type="EMBL" id="CAH3178366.1"/>
    </source>
</evidence>
<organism evidence="1 2">
    <name type="scientific">Porites evermanni</name>
    <dbReference type="NCBI Taxonomy" id="104178"/>
    <lineage>
        <taxon>Eukaryota</taxon>
        <taxon>Metazoa</taxon>
        <taxon>Cnidaria</taxon>
        <taxon>Anthozoa</taxon>
        <taxon>Hexacorallia</taxon>
        <taxon>Scleractinia</taxon>
        <taxon>Fungiina</taxon>
        <taxon>Poritidae</taxon>
        <taxon>Porites</taxon>
    </lineage>
</organism>
<gene>
    <name evidence="1" type="ORF">PEVE_00011737</name>
</gene>
<dbReference type="PANTHER" id="PTHR47027:SF25">
    <property type="entry name" value="REVERSE TRANSCRIPTASE DOMAIN-CONTAINING PROTEIN"/>
    <property type="match status" value="1"/>
</dbReference>
<dbReference type="PROSITE" id="PS51257">
    <property type="entry name" value="PROKAR_LIPOPROTEIN"/>
    <property type="match status" value="1"/>
</dbReference>
<comment type="caution">
    <text evidence="1">The sequence shown here is derived from an EMBL/GenBank/DDBJ whole genome shotgun (WGS) entry which is preliminary data.</text>
</comment>
<accession>A0ABN8RGK1</accession>
<protein>
    <recommendedName>
        <fullName evidence="3">Endonuclease-reverse transcriptase</fullName>
    </recommendedName>
</protein>